<dbReference type="SUPFAM" id="SSF52540">
    <property type="entry name" value="P-loop containing nucleoside triphosphate hydrolases"/>
    <property type="match status" value="1"/>
</dbReference>
<dbReference type="EMBL" id="BOVK01000001">
    <property type="protein sequence ID" value="GIQ67209.1"/>
    <property type="molecule type" value="Genomic_DNA"/>
</dbReference>
<dbReference type="AlphaFoldDB" id="A0A8J4H1D4"/>
<name>A0A8J4H1D4_9BACL</name>
<dbReference type="PANTHER" id="PTHR43553">
    <property type="entry name" value="HEAVY METAL TRANSPORTER"/>
    <property type="match status" value="1"/>
</dbReference>
<gene>
    <name evidence="10" type="primary">ecfA1</name>
    <name evidence="10" type="ORF">XYCOK13_00330</name>
</gene>
<comment type="caution">
    <text evidence="10">The sequence shown here is derived from an EMBL/GenBank/DDBJ whole genome shotgun (WGS) entry which is preliminary data.</text>
</comment>
<comment type="similarity">
    <text evidence="2">Belongs to the ABC transporter superfamily.</text>
</comment>
<protein>
    <submittedName>
        <fullName evidence="10">Energy-coupling factor transporter ATP-binding protein EcfA1</fullName>
    </submittedName>
</protein>
<dbReference type="InterPro" id="IPR003593">
    <property type="entry name" value="AAA+_ATPase"/>
</dbReference>
<keyword evidence="6 10" id="KW-0067">ATP-binding</keyword>
<keyword evidence="4" id="KW-1003">Cell membrane</keyword>
<evidence type="ECO:0000256" key="3">
    <source>
        <dbReference type="ARBA" id="ARBA00022448"/>
    </source>
</evidence>
<evidence type="ECO:0000256" key="8">
    <source>
        <dbReference type="ARBA" id="ARBA00023136"/>
    </source>
</evidence>
<dbReference type="Gene3D" id="3.40.50.300">
    <property type="entry name" value="P-loop containing nucleotide triphosphate hydrolases"/>
    <property type="match status" value="1"/>
</dbReference>
<evidence type="ECO:0000256" key="7">
    <source>
        <dbReference type="ARBA" id="ARBA00022967"/>
    </source>
</evidence>
<dbReference type="Pfam" id="PF00005">
    <property type="entry name" value="ABC_tran"/>
    <property type="match status" value="1"/>
</dbReference>
<organism evidence="10 11">
    <name type="scientific">Xylanibacillus composti</name>
    <dbReference type="NCBI Taxonomy" id="1572762"/>
    <lineage>
        <taxon>Bacteria</taxon>
        <taxon>Bacillati</taxon>
        <taxon>Bacillota</taxon>
        <taxon>Bacilli</taxon>
        <taxon>Bacillales</taxon>
        <taxon>Paenibacillaceae</taxon>
        <taxon>Xylanibacillus</taxon>
    </lineage>
</organism>
<comment type="subcellular location">
    <subcellularLocation>
        <location evidence="1">Cell membrane</location>
        <topology evidence="1">Peripheral membrane protein</topology>
    </subcellularLocation>
</comment>
<evidence type="ECO:0000313" key="10">
    <source>
        <dbReference type="EMBL" id="GIQ67209.1"/>
    </source>
</evidence>
<dbReference type="SMART" id="SM00382">
    <property type="entry name" value="AAA"/>
    <property type="match status" value="1"/>
</dbReference>
<dbReference type="GO" id="GO:0042626">
    <property type="term" value="F:ATPase-coupled transmembrane transporter activity"/>
    <property type="evidence" value="ECO:0007669"/>
    <property type="project" value="TreeGrafter"/>
</dbReference>
<dbReference type="PROSITE" id="PS50893">
    <property type="entry name" value="ABC_TRANSPORTER_2"/>
    <property type="match status" value="1"/>
</dbReference>
<dbReference type="Proteomes" id="UP000677918">
    <property type="component" value="Unassembled WGS sequence"/>
</dbReference>
<evidence type="ECO:0000256" key="5">
    <source>
        <dbReference type="ARBA" id="ARBA00022741"/>
    </source>
</evidence>
<dbReference type="RefSeq" id="WP_213409818.1">
    <property type="nucleotide sequence ID" value="NZ_BOVK01000001.1"/>
</dbReference>
<reference evidence="10" key="1">
    <citation type="submission" date="2021-04" db="EMBL/GenBank/DDBJ databases">
        <title>Draft genome sequence of Xylanibacillus composti strain K13.</title>
        <authorList>
            <person name="Uke A."/>
            <person name="Chhe C."/>
            <person name="Baramee S."/>
            <person name="Kosugi A."/>
        </authorList>
    </citation>
    <scope>NUCLEOTIDE SEQUENCE</scope>
    <source>
        <strain evidence="10">K13</strain>
    </source>
</reference>
<keyword evidence="3" id="KW-0813">Transport</keyword>
<evidence type="ECO:0000256" key="1">
    <source>
        <dbReference type="ARBA" id="ARBA00004202"/>
    </source>
</evidence>
<dbReference type="PANTHER" id="PTHR43553:SF24">
    <property type="entry name" value="ENERGY-COUPLING FACTOR TRANSPORTER ATP-BINDING PROTEIN ECFA1"/>
    <property type="match status" value="1"/>
</dbReference>
<dbReference type="InterPro" id="IPR050095">
    <property type="entry name" value="ECF_ABC_transporter_ATP-bd"/>
</dbReference>
<keyword evidence="7" id="KW-1278">Translocase</keyword>
<evidence type="ECO:0000256" key="6">
    <source>
        <dbReference type="ARBA" id="ARBA00022840"/>
    </source>
</evidence>
<dbReference type="PROSITE" id="PS00211">
    <property type="entry name" value="ABC_TRANSPORTER_1"/>
    <property type="match status" value="1"/>
</dbReference>
<dbReference type="GO" id="GO:0043190">
    <property type="term" value="C:ATP-binding cassette (ABC) transporter complex"/>
    <property type="evidence" value="ECO:0007669"/>
    <property type="project" value="TreeGrafter"/>
</dbReference>
<keyword evidence="5" id="KW-0547">Nucleotide-binding</keyword>
<keyword evidence="8" id="KW-0472">Membrane</keyword>
<proteinExistence type="inferred from homology"/>
<sequence>MKKKESIITVTGLTVSQQDGTTEKNVLENISFTLPEGSWTAIAGSNGSGKSTLARAIAGLISIRGGSISIADNIAVHIVLQNPETQLLGDTVEEELMLSLSRGQTADKSPSRMEQIQAAWEEADLQLPFHTPVRQLSGGQKQLLNIVCCLALDAEVLVLDEVTSMLDPASREHVLTLIRRLHRMGKTIVWITHRAEELVHADRVLVLDQGTLSFDGSTSQFCYGTFNEQSSPCEQYGMELPYVVQVARQLERKGLTLGAQPLLPEELAQAAAGLCR</sequence>
<dbReference type="GO" id="GO:0005524">
    <property type="term" value="F:ATP binding"/>
    <property type="evidence" value="ECO:0007669"/>
    <property type="project" value="UniProtKB-KW"/>
</dbReference>
<dbReference type="CDD" id="cd03225">
    <property type="entry name" value="ABC_cobalt_CbiO_domain1"/>
    <property type="match status" value="1"/>
</dbReference>
<dbReference type="InterPro" id="IPR015856">
    <property type="entry name" value="ABC_transpr_CbiO/EcfA_su"/>
</dbReference>
<evidence type="ECO:0000313" key="11">
    <source>
        <dbReference type="Proteomes" id="UP000677918"/>
    </source>
</evidence>
<accession>A0A8J4H1D4</accession>
<keyword evidence="11" id="KW-1185">Reference proteome</keyword>
<evidence type="ECO:0000256" key="2">
    <source>
        <dbReference type="ARBA" id="ARBA00005417"/>
    </source>
</evidence>
<dbReference type="InterPro" id="IPR017871">
    <property type="entry name" value="ABC_transporter-like_CS"/>
</dbReference>
<dbReference type="InterPro" id="IPR027417">
    <property type="entry name" value="P-loop_NTPase"/>
</dbReference>
<evidence type="ECO:0000256" key="4">
    <source>
        <dbReference type="ARBA" id="ARBA00022475"/>
    </source>
</evidence>
<evidence type="ECO:0000259" key="9">
    <source>
        <dbReference type="PROSITE" id="PS50893"/>
    </source>
</evidence>
<dbReference type="InterPro" id="IPR003439">
    <property type="entry name" value="ABC_transporter-like_ATP-bd"/>
</dbReference>
<dbReference type="GO" id="GO:0016887">
    <property type="term" value="F:ATP hydrolysis activity"/>
    <property type="evidence" value="ECO:0007669"/>
    <property type="project" value="InterPro"/>
</dbReference>
<feature type="domain" description="ABC transporter" evidence="9">
    <location>
        <begin position="8"/>
        <end position="234"/>
    </location>
</feature>